<dbReference type="Pfam" id="PF13308">
    <property type="entry name" value="YARHG"/>
    <property type="match status" value="1"/>
</dbReference>
<comment type="caution">
    <text evidence="2">The sequence shown here is derived from an EMBL/GenBank/DDBJ whole genome shotgun (WGS) entry which is preliminary data.</text>
</comment>
<evidence type="ECO:0000313" key="3">
    <source>
        <dbReference type="Proteomes" id="UP000004622"/>
    </source>
</evidence>
<evidence type="ECO:0000259" key="1">
    <source>
        <dbReference type="SMART" id="SM01324"/>
    </source>
</evidence>
<organism evidence="2 3">
    <name type="scientific">Nitratireductor aquibiodomus RA22</name>
    <dbReference type="NCBI Taxonomy" id="1189611"/>
    <lineage>
        <taxon>Bacteria</taxon>
        <taxon>Pseudomonadati</taxon>
        <taxon>Pseudomonadota</taxon>
        <taxon>Alphaproteobacteria</taxon>
        <taxon>Hyphomicrobiales</taxon>
        <taxon>Phyllobacteriaceae</taxon>
        <taxon>Nitratireductor</taxon>
    </lineage>
</organism>
<dbReference type="SMART" id="SM01324">
    <property type="entry name" value="YARHG"/>
    <property type="match status" value="1"/>
</dbReference>
<gene>
    <name evidence="2" type="ORF">A33O_05130</name>
</gene>
<feature type="domain" description="YARHG" evidence="1">
    <location>
        <begin position="191"/>
        <end position="282"/>
    </location>
</feature>
<dbReference type="OrthoDB" id="9816009at2"/>
<evidence type="ECO:0000313" key="2">
    <source>
        <dbReference type="EMBL" id="EIM76531.1"/>
    </source>
</evidence>
<dbReference type="RefSeq" id="WP_007007587.1">
    <property type="nucleotide sequence ID" value="NZ_AJXZ01000011.1"/>
</dbReference>
<dbReference type="Proteomes" id="UP000004622">
    <property type="component" value="Unassembled WGS sequence"/>
</dbReference>
<protein>
    <recommendedName>
        <fullName evidence="1">YARHG domain-containing protein</fullName>
    </recommendedName>
</protein>
<reference evidence="2 3" key="1">
    <citation type="journal article" date="2012" name="J. Bacteriol.">
        <title>Genome Sequence of Nitratireductor aquibiodomus Strain RA22.</title>
        <authorList>
            <person name="Singh A."/>
            <person name="Jangir P.K."/>
            <person name="Kumari C."/>
            <person name="Sharma R."/>
        </authorList>
    </citation>
    <scope>NUCLEOTIDE SEQUENCE [LARGE SCALE GENOMIC DNA]</scope>
    <source>
        <strain evidence="2 3">RA22</strain>
    </source>
</reference>
<dbReference type="InterPro" id="IPR038434">
    <property type="entry name" value="YARHG_sf"/>
</dbReference>
<sequence>MRIQIQVEFPEKLEGNFWKFPSFMLEKQKHVGWGGFYYLTEFAKQLADLMQGRGIRSDEQLARRATGCQTPGTRRINVHARTINNWRNGRSRPRSSEDPRLLLVMKALALSEAEAGALHECLTSPKANEGSSQRSSFTLNPRNLSLQKQLAAAAIFTAFLGAALFSVHGLNASKREYVSEIPPDQLRLSKSGFVLPQSDNQVIRQAQLEELSGWELYVARNEIFARYGRPFVQPSSVCLQRHFDRWAKSEANQAGWYVKRSGSPLASDLAYTNAAVIRGYECQVRGGQYTCNGKLNLCR</sequence>
<accession>I5C3X9</accession>
<dbReference type="EMBL" id="AJXZ01000011">
    <property type="protein sequence ID" value="EIM76531.1"/>
    <property type="molecule type" value="Genomic_DNA"/>
</dbReference>
<dbReference type="InterPro" id="IPR025582">
    <property type="entry name" value="YARHG_dom"/>
</dbReference>
<dbReference type="Gene3D" id="1.20.58.1690">
    <property type="match status" value="1"/>
</dbReference>
<proteinExistence type="predicted"/>
<dbReference type="AlphaFoldDB" id="I5C3X9"/>
<name>I5C3X9_9HYPH</name>